<dbReference type="GO" id="GO:0016020">
    <property type="term" value="C:membrane"/>
    <property type="evidence" value="ECO:0007669"/>
    <property type="project" value="UniProtKB-SubCell"/>
</dbReference>
<proteinExistence type="predicted"/>
<organism evidence="18 19">
    <name type="scientific">Alcanivorax borkumensis (strain ATCC 700651 / DSM 11573 / NCIMB 13689 / SK2)</name>
    <dbReference type="NCBI Taxonomy" id="393595"/>
    <lineage>
        <taxon>Bacteria</taxon>
        <taxon>Pseudomonadati</taxon>
        <taxon>Pseudomonadota</taxon>
        <taxon>Gammaproteobacteria</taxon>
        <taxon>Oceanospirillales</taxon>
        <taxon>Alcanivoracaceae</taxon>
        <taxon>Alcanivorax</taxon>
    </lineage>
</organism>
<dbReference type="InterPro" id="IPR004358">
    <property type="entry name" value="Sig_transdc_His_kin-like_C"/>
</dbReference>
<evidence type="ECO:0000256" key="8">
    <source>
        <dbReference type="ARBA" id="ARBA00022777"/>
    </source>
</evidence>
<dbReference type="eggNOG" id="COG2205">
    <property type="taxonomic scope" value="Bacteria"/>
</dbReference>
<dbReference type="Pfam" id="PF00512">
    <property type="entry name" value="HisKA"/>
    <property type="match status" value="1"/>
</dbReference>
<dbReference type="InterPro" id="IPR011622">
    <property type="entry name" value="7TMR_DISM_rcpt_extracell_dom2"/>
</dbReference>
<feature type="domain" description="Response regulatory" evidence="17">
    <location>
        <begin position="674"/>
        <end position="795"/>
    </location>
</feature>
<dbReference type="PRINTS" id="PR00344">
    <property type="entry name" value="BCTRLSENSOR"/>
</dbReference>
<name>Q0VSF8_ALCBS</name>
<comment type="subcellular location">
    <subcellularLocation>
        <location evidence="2">Membrane</location>
    </subcellularLocation>
</comment>
<keyword evidence="19" id="KW-1185">Reference proteome</keyword>
<feature type="transmembrane region" description="Helical" evidence="15">
    <location>
        <begin position="370"/>
        <end position="387"/>
    </location>
</feature>
<dbReference type="InterPro" id="IPR011006">
    <property type="entry name" value="CheY-like_superfamily"/>
</dbReference>
<dbReference type="Pfam" id="PF07695">
    <property type="entry name" value="7TMR-DISM_7TM"/>
    <property type="match status" value="1"/>
</dbReference>
<evidence type="ECO:0000256" key="3">
    <source>
        <dbReference type="ARBA" id="ARBA00012438"/>
    </source>
</evidence>
<evidence type="ECO:0000256" key="7">
    <source>
        <dbReference type="ARBA" id="ARBA00022741"/>
    </source>
</evidence>
<evidence type="ECO:0000256" key="15">
    <source>
        <dbReference type="SAM" id="Phobius"/>
    </source>
</evidence>
<keyword evidence="6 15" id="KW-0812">Transmembrane</keyword>
<dbReference type="Pfam" id="PF07696">
    <property type="entry name" value="7TMR-DISMED2"/>
    <property type="match status" value="1"/>
</dbReference>
<dbReference type="PROSITE" id="PS50109">
    <property type="entry name" value="HIS_KIN"/>
    <property type="match status" value="1"/>
</dbReference>
<dbReference type="InterPro" id="IPR005467">
    <property type="entry name" value="His_kinase_dom"/>
</dbReference>
<dbReference type="SMART" id="SM00387">
    <property type="entry name" value="HATPase_c"/>
    <property type="match status" value="1"/>
</dbReference>
<dbReference type="GO" id="GO:0000155">
    <property type="term" value="F:phosphorelay sensor kinase activity"/>
    <property type="evidence" value="ECO:0007669"/>
    <property type="project" value="InterPro"/>
</dbReference>
<dbReference type="Pfam" id="PF02518">
    <property type="entry name" value="HATPase_c"/>
    <property type="match status" value="1"/>
</dbReference>
<evidence type="ECO:0000313" key="18">
    <source>
        <dbReference type="EMBL" id="CAL15890.1"/>
    </source>
</evidence>
<dbReference type="GO" id="GO:0005524">
    <property type="term" value="F:ATP binding"/>
    <property type="evidence" value="ECO:0007669"/>
    <property type="project" value="UniProtKB-KW"/>
</dbReference>
<evidence type="ECO:0000256" key="6">
    <source>
        <dbReference type="ARBA" id="ARBA00022692"/>
    </source>
</evidence>
<dbReference type="RefSeq" id="WP_011587728.1">
    <property type="nucleotide sequence ID" value="NC_008260.1"/>
</dbReference>
<dbReference type="PANTHER" id="PTHR45339:SF3">
    <property type="entry name" value="HISTIDINE KINASE"/>
    <property type="match status" value="1"/>
</dbReference>
<accession>Q0VSF8</accession>
<sequence>MTQGLLIFKQGIATVFLLMLAISGHSLTLSDEQDSYQAAHGMQWLAGPKQAYSPEMALQAFLDDQGEKIHDKYPSLGFRKGLQWFLIPIENQSGQSLWFARMGRPHLDYLDIYLFDQQGKRLWHNRLGDRVPFHTRAFAHSHLVSTLNLPINTRRYLLLRAQGDNVIDLPVSVMSATAFNQQDTQVTIFYGLYFGAMVAIFLFNLLIFISIRDRSYLLYVLYLGTFTLNIFTREGLSYQWLWPQATQWNHYSIPILNLLTLAFSILFTCQFLELKKRAPTINRGLVATASVLILFAPLTLIDFHFFIQASTAIILPWLLVAIALSIWLIRQGYSPARYFLLAFTAVALATMAYILKTFQLINGGWLLENIMPMGTFIEALLLSFALAHRMTILKSENARIQNEANEILEQRVSERTSELNAALNARSEFLAVMSHEIRTPLNGIIGTVDMLKGSPLNDEQRHNLNVIEQSGNSLLNLINDILDYSRIEAGKMPIEQTSFNLFNLLNESLTLFQHKAQIHSNALTLDVAPNVSERCLGDPVRLRQILVNLISNAVKFTDNGTITVRAQRDPANSDYLYFEVQDSGTGISEEQQRRLFDHFQQGDSSTSRRYGGTGLGLAICRQLVEIMGGEIGVDSKPKQGSRFWFRLPIPCTERADTCTTAPAIDNQSVLFEGRLLIVDDNHINLMVAEGLCQKLGYETEVAESGLEAIAVLMSTTQPFDLILMDCEMPDMDGFETSRAIIKLQQENRLPWVPIIALTAHAIPDKIRACRDAGMIGHLAKPVNLARLQTTLRQALRSTGPRPSKARNHSDSQR</sequence>
<evidence type="ECO:0000256" key="12">
    <source>
        <dbReference type="ARBA" id="ARBA00023136"/>
    </source>
</evidence>
<evidence type="ECO:0000256" key="1">
    <source>
        <dbReference type="ARBA" id="ARBA00000085"/>
    </source>
</evidence>
<dbReference type="Gene3D" id="1.10.287.130">
    <property type="match status" value="1"/>
</dbReference>
<feature type="transmembrane region" description="Helical" evidence="15">
    <location>
        <begin position="216"/>
        <end position="232"/>
    </location>
</feature>
<dbReference type="Pfam" id="PF00072">
    <property type="entry name" value="Response_reg"/>
    <property type="match status" value="1"/>
</dbReference>
<dbReference type="SUPFAM" id="SSF52172">
    <property type="entry name" value="CheY-like"/>
    <property type="match status" value="1"/>
</dbReference>
<feature type="domain" description="Histidine kinase" evidence="16">
    <location>
        <begin position="432"/>
        <end position="651"/>
    </location>
</feature>
<dbReference type="FunFam" id="3.30.565.10:FF:000010">
    <property type="entry name" value="Sensor histidine kinase RcsC"/>
    <property type="match status" value="1"/>
</dbReference>
<dbReference type="KEGG" id="abo:ABO_0442"/>
<dbReference type="InterPro" id="IPR011623">
    <property type="entry name" value="7TMR_DISM_rcpt_extracell_dom1"/>
</dbReference>
<keyword evidence="12 15" id="KW-0472">Membrane</keyword>
<evidence type="ECO:0000256" key="13">
    <source>
        <dbReference type="PROSITE-ProRule" id="PRU00169"/>
    </source>
</evidence>
<feature type="modified residue" description="4-aspartylphosphate" evidence="13">
    <location>
        <position position="725"/>
    </location>
</feature>
<dbReference type="SMART" id="SM00388">
    <property type="entry name" value="HisKA"/>
    <property type="match status" value="1"/>
</dbReference>
<feature type="transmembrane region" description="Helical" evidence="15">
    <location>
        <begin position="336"/>
        <end position="355"/>
    </location>
</feature>
<feature type="transmembrane region" description="Helical" evidence="15">
    <location>
        <begin position="252"/>
        <end position="272"/>
    </location>
</feature>
<evidence type="ECO:0000256" key="14">
    <source>
        <dbReference type="SAM" id="MobiDB-lite"/>
    </source>
</evidence>
<evidence type="ECO:0000313" key="19">
    <source>
        <dbReference type="Proteomes" id="UP000008871"/>
    </source>
</evidence>
<dbReference type="SMART" id="SM00448">
    <property type="entry name" value="REC"/>
    <property type="match status" value="1"/>
</dbReference>
<dbReference type="PROSITE" id="PS50110">
    <property type="entry name" value="RESPONSE_REGULATORY"/>
    <property type="match status" value="1"/>
</dbReference>
<dbReference type="STRING" id="393595.ABO_0442"/>
<dbReference type="EMBL" id="AM286690">
    <property type="protein sequence ID" value="CAL15890.1"/>
    <property type="molecule type" value="Genomic_DNA"/>
</dbReference>
<gene>
    <name evidence="18" type="ordered locus">ABO_0442</name>
</gene>
<keyword evidence="11" id="KW-0902">Two-component regulatory system</keyword>
<dbReference type="Gene3D" id="3.30.565.10">
    <property type="entry name" value="Histidine kinase-like ATPase, C-terminal domain"/>
    <property type="match status" value="1"/>
</dbReference>
<dbReference type="CDD" id="cd00082">
    <property type="entry name" value="HisKA"/>
    <property type="match status" value="1"/>
</dbReference>
<dbReference type="CDD" id="cd16922">
    <property type="entry name" value="HATPase_EvgS-ArcB-TorS-like"/>
    <property type="match status" value="1"/>
</dbReference>
<dbReference type="InterPro" id="IPR001789">
    <property type="entry name" value="Sig_transdc_resp-reg_receiver"/>
</dbReference>
<reference evidence="18 19" key="1">
    <citation type="journal article" date="2006" name="Nat. Biotechnol.">
        <title>Genome sequence of the ubiquitous hydrocarbon-degrading marine bacterium Alcanivorax borkumensis.</title>
        <authorList>
            <person name="Schneiker S."/>
            <person name="Martins dos Santos V.A.P."/>
            <person name="Bartels D."/>
            <person name="Bekel T."/>
            <person name="Brecht M."/>
            <person name="Buhrmester J."/>
            <person name="Chernikova T.N."/>
            <person name="Denaro R."/>
            <person name="Ferrer M."/>
            <person name="Gertler C."/>
            <person name="Goesmann A."/>
            <person name="Golyshina O.V."/>
            <person name="Kaminski F."/>
            <person name="Khachane A.N."/>
            <person name="Lang S."/>
            <person name="Linke B."/>
            <person name="McHardy A.C."/>
            <person name="Meyer F."/>
            <person name="Nechitaylo T."/>
            <person name="Puehler A."/>
            <person name="Regenhardt D."/>
            <person name="Rupp O."/>
            <person name="Sabirova J.S."/>
            <person name="Selbitschka W."/>
            <person name="Yakimov M.M."/>
            <person name="Timmis K.N."/>
            <person name="Vorhoelter F.-J."/>
            <person name="Weidner S."/>
            <person name="Kaiser O."/>
            <person name="Golyshin P.N."/>
        </authorList>
    </citation>
    <scope>NUCLEOTIDE SEQUENCE [LARGE SCALE GENOMIC DNA]</scope>
    <source>
        <strain evidence="19">ATCC 700651 / DSM 11573 / NCIMB 13689 / SK2</strain>
    </source>
</reference>
<protein>
    <recommendedName>
        <fullName evidence="3">histidine kinase</fullName>
        <ecNumber evidence="3">2.7.13.3</ecNumber>
    </recommendedName>
</protein>
<dbReference type="EC" id="2.7.13.3" evidence="3"/>
<feature type="transmembrane region" description="Helical" evidence="15">
    <location>
        <begin position="307"/>
        <end position="329"/>
    </location>
</feature>
<evidence type="ECO:0000256" key="11">
    <source>
        <dbReference type="ARBA" id="ARBA00023012"/>
    </source>
</evidence>
<evidence type="ECO:0000259" key="17">
    <source>
        <dbReference type="PROSITE" id="PS50110"/>
    </source>
</evidence>
<evidence type="ECO:0000256" key="5">
    <source>
        <dbReference type="ARBA" id="ARBA00022679"/>
    </source>
</evidence>
<keyword evidence="9" id="KW-0067">ATP-binding</keyword>
<dbReference type="InterPro" id="IPR003594">
    <property type="entry name" value="HATPase_dom"/>
</dbReference>
<dbReference type="Proteomes" id="UP000008871">
    <property type="component" value="Chromosome"/>
</dbReference>
<dbReference type="PANTHER" id="PTHR45339">
    <property type="entry name" value="HYBRID SIGNAL TRANSDUCTION HISTIDINE KINASE J"/>
    <property type="match status" value="1"/>
</dbReference>
<keyword evidence="8 18" id="KW-0418">Kinase</keyword>
<dbReference type="Gene3D" id="2.60.40.2380">
    <property type="match status" value="1"/>
</dbReference>
<dbReference type="CDD" id="cd17546">
    <property type="entry name" value="REC_hyHK_CKI1_RcsC-like"/>
    <property type="match status" value="1"/>
</dbReference>
<dbReference type="InterPro" id="IPR036890">
    <property type="entry name" value="HATPase_C_sf"/>
</dbReference>
<feature type="region of interest" description="Disordered" evidence="14">
    <location>
        <begin position="793"/>
        <end position="813"/>
    </location>
</feature>
<dbReference type="InterPro" id="IPR036097">
    <property type="entry name" value="HisK_dim/P_sf"/>
</dbReference>
<keyword evidence="10 15" id="KW-1133">Transmembrane helix</keyword>
<evidence type="ECO:0000256" key="10">
    <source>
        <dbReference type="ARBA" id="ARBA00022989"/>
    </source>
</evidence>
<keyword evidence="7" id="KW-0547">Nucleotide-binding</keyword>
<feature type="transmembrane region" description="Helical" evidence="15">
    <location>
        <begin position="188"/>
        <end position="209"/>
    </location>
</feature>
<dbReference type="InterPro" id="IPR003661">
    <property type="entry name" value="HisK_dim/P_dom"/>
</dbReference>
<evidence type="ECO:0000256" key="9">
    <source>
        <dbReference type="ARBA" id="ARBA00022840"/>
    </source>
</evidence>
<dbReference type="SUPFAM" id="SSF47384">
    <property type="entry name" value="Homodimeric domain of signal transducing histidine kinase"/>
    <property type="match status" value="1"/>
</dbReference>
<evidence type="ECO:0000256" key="2">
    <source>
        <dbReference type="ARBA" id="ARBA00004370"/>
    </source>
</evidence>
<feature type="transmembrane region" description="Helical" evidence="15">
    <location>
        <begin position="284"/>
        <end position="301"/>
    </location>
</feature>
<comment type="catalytic activity">
    <reaction evidence="1">
        <text>ATP + protein L-histidine = ADP + protein N-phospho-L-histidine.</text>
        <dbReference type="EC" id="2.7.13.3"/>
    </reaction>
</comment>
<dbReference type="Gene3D" id="3.40.50.2300">
    <property type="match status" value="1"/>
</dbReference>
<keyword evidence="4 13" id="KW-0597">Phosphoprotein</keyword>
<dbReference type="AlphaFoldDB" id="Q0VSF8"/>
<dbReference type="eggNOG" id="COG0784">
    <property type="taxonomic scope" value="Bacteria"/>
</dbReference>
<evidence type="ECO:0000259" key="16">
    <source>
        <dbReference type="PROSITE" id="PS50109"/>
    </source>
</evidence>
<evidence type="ECO:0000256" key="4">
    <source>
        <dbReference type="ARBA" id="ARBA00022553"/>
    </source>
</evidence>
<dbReference type="FunFam" id="1.10.287.130:FF:000004">
    <property type="entry name" value="Ethylene receptor 1"/>
    <property type="match status" value="1"/>
</dbReference>
<keyword evidence="5 18" id="KW-0808">Transferase</keyword>
<dbReference type="SUPFAM" id="SSF55874">
    <property type="entry name" value="ATPase domain of HSP90 chaperone/DNA topoisomerase II/histidine kinase"/>
    <property type="match status" value="1"/>
</dbReference>
<dbReference type="HOGENOM" id="CLU_000445_105_0_6"/>